<dbReference type="Pfam" id="PF14011">
    <property type="entry name" value="ESX-1_EspG"/>
    <property type="match status" value="1"/>
</dbReference>
<accession>A0ABW0EEJ1</accession>
<evidence type="ECO:0000313" key="6">
    <source>
        <dbReference type="Proteomes" id="UP001596157"/>
    </source>
</evidence>
<comment type="similarity">
    <text evidence="2">Belongs to the EspG family.</text>
</comment>
<evidence type="ECO:0000256" key="1">
    <source>
        <dbReference type="ARBA" id="ARBA00004496"/>
    </source>
</evidence>
<evidence type="ECO:0000256" key="4">
    <source>
        <dbReference type="ARBA" id="ARBA00023186"/>
    </source>
</evidence>
<keyword evidence="4" id="KW-0143">Chaperone</keyword>
<dbReference type="RefSeq" id="WP_378243049.1">
    <property type="nucleotide sequence ID" value="NZ_JBHSKF010000001.1"/>
</dbReference>
<proteinExistence type="inferred from homology"/>
<dbReference type="EMBL" id="JBHSKF010000001">
    <property type="protein sequence ID" value="MFC5285788.1"/>
    <property type="molecule type" value="Genomic_DNA"/>
</dbReference>
<protein>
    <submittedName>
        <fullName evidence="5">ESX secretion-associated protein EspG</fullName>
    </submittedName>
</protein>
<sequence>MSLTLSLAAVDVLAQLLGVDPRRYPLEIPSVGDRAEDRVRIARAVLADLGARGLVGEDGVDPRVERALRALAEAEVAVAVAGSPDSGDLVRARAAVRAGYAVIAVQEGQFLRFTPVGPDTLPRALVALLPRVPAGPGQSVRVGGSPPERPAGITEAVRAPRTAAQTQLRVAEEVLTRPRTGFGAFTVTHLATDTATLTWLDTDAGRYLGLARPDTDEITYSPADGPRLARQLADLMAR</sequence>
<reference evidence="6" key="1">
    <citation type="journal article" date="2019" name="Int. J. Syst. Evol. Microbiol.">
        <title>The Global Catalogue of Microorganisms (GCM) 10K type strain sequencing project: providing services to taxonomists for standard genome sequencing and annotation.</title>
        <authorList>
            <consortium name="The Broad Institute Genomics Platform"/>
            <consortium name="The Broad Institute Genome Sequencing Center for Infectious Disease"/>
            <person name="Wu L."/>
            <person name="Ma J."/>
        </authorList>
    </citation>
    <scope>NUCLEOTIDE SEQUENCE [LARGE SCALE GENOMIC DNA]</scope>
    <source>
        <strain evidence="6">CCUG 59778</strain>
    </source>
</reference>
<keyword evidence="6" id="KW-1185">Reference proteome</keyword>
<evidence type="ECO:0000256" key="2">
    <source>
        <dbReference type="ARBA" id="ARBA00006411"/>
    </source>
</evidence>
<comment type="subcellular location">
    <subcellularLocation>
        <location evidence="1">Cytoplasm</location>
    </subcellularLocation>
</comment>
<evidence type="ECO:0000256" key="3">
    <source>
        <dbReference type="ARBA" id="ARBA00022490"/>
    </source>
</evidence>
<dbReference type="Proteomes" id="UP001596157">
    <property type="component" value="Unassembled WGS sequence"/>
</dbReference>
<keyword evidence="3" id="KW-0963">Cytoplasm</keyword>
<organism evidence="5 6">
    <name type="scientific">Actinokineospora guangxiensis</name>
    <dbReference type="NCBI Taxonomy" id="1490288"/>
    <lineage>
        <taxon>Bacteria</taxon>
        <taxon>Bacillati</taxon>
        <taxon>Actinomycetota</taxon>
        <taxon>Actinomycetes</taxon>
        <taxon>Pseudonocardiales</taxon>
        <taxon>Pseudonocardiaceae</taxon>
        <taxon>Actinokineospora</taxon>
    </lineage>
</organism>
<name>A0ABW0EEJ1_9PSEU</name>
<dbReference type="InterPro" id="IPR025734">
    <property type="entry name" value="EspG"/>
</dbReference>
<gene>
    <name evidence="5" type="ORF">ACFPM7_01880</name>
</gene>
<comment type="caution">
    <text evidence="5">The sequence shown here is derived from an EMBL/GenBank/DDBJ whole genome shotgun (WGS) entry which is preliminary data.</text>
</comment>
<evidence type="ECO:0000313" key="5">
    <source>
        <dbReference type="EMBL" id="MFC5285788.1"/>
    </source>
</evidence>